<feature type="domain" description="NADH-quinone oxidoreductase subunit D" evidence="11">
    <location>
        <begin position="297"/>
        <end position="466"/>
    </location>
</feature>
<evidence type="ECO:0000313" key="13">
    <source>
        <dbReference type="Proteomes" id="UP000295611"/>
    </source>
</evidence>
<keyword evidence="5" id="KW-0560">Oxidoreductase</keyword>
<evidence type="ECO:0000256" key="9">
    <source>
        <dbReference type="PIRSR" id="PIRSR601501-1"/>
    </source>
</evidence>
<feature type="binding site" evidence="9">
    <location>
        <position position="246"/>
    </location>
    <ligand>
        <name>Ni(2+)</name>
        <dbReference type="ChEBI" id="CHEBI:49786"/>
    </ligand>
</feature>
<keyword evidence="9" id="KW-0533">Nickel</keyword>
<organism evidence="12 13">
    <name type="scientific">Paludibacterium purpuratum</name>
    <dbReference type="NCBI Taxonomy" id="1144873"/>
    <lineage>
        <taxon>Bacteria</taxon>
        <taxon>Pseudomonadati</taxon>
        <taxon>Pseudomonadota</taxon>
        <taxon>Betaproteobacteria</taxon>
        <taxon>Neisseriales</taxon>
        <taxon>Chromobacteriaceae</taxon>
        <taxon>Paludibacterium</taxon>
    </lineage>
</organism>
<evidence type="ECO:0000256" key="7">
    <source>
        <dbReference type="ARBA" id="ARBA00023014"/>
    </source>
</evidence>
<evidence type="ECO:0000256" key="5">
    <source>
        <dbReference type="ARBA" id="ARBA00023002"/>
    </source>
</evidence>
<dbReference type="PANTHER" id="PTHR43485:SF1">
    <property type="entry name" value="FORMATE HYDROGENLYASE SUBUNIT 5-RELATED"/>
    <property type="match status" value="1"/>
</dbReference>
<sequence>MTVSEQTKVGQNYVDGLRERFGAAILDAEWQTADQVTVTIKLGSLPDVVEWLYYKQGGWLSVLFGNDERPLNGHFAVYYVLSMEGIVKSWVVVRALVEEHRPEFPSVTPRVPAAVWGEREIRDMYGLVPVGLPDERRLVLPDDWPDDLHPLRKDAMAYNQRPAPTSDSETYTFVNDATGSTRDVPLGPLHITSDEPGHFRLFVDGEDIVDADYRMFYVHRGMEKLAETRMGYDEVTFLSDRVCGICGFTHSVAYSSAVENALGLVVPPRAQAIRSVFLEVERLHSHLLNLGLASHFVGFDTGFMQFFRVREKAMTMAELLTGARKTYGMNLIGGVRRDIMKAERTRTLALVAELRVEVTQLVDMLLSTPNLRQRTAGVGILDKKVARDFSPVGPLVRASGFKRDVRADHVYAGYASLPFDVHTEDSCDVLGRVLIRAREFFDSLSIIEYALDNLPAGPVLLEGFHYRPHQFALGFAEAPRGEDIHWAMTGDNQKLYRWRCRAPTYANWPPLRYMLRGNTVSDAPLIVASIDPCYSCTDRVTLVDVKKNKSTTVPYKEIERYGRERKDSPLK</sequence>
<comment type="similarity">
    <text evidence="2">Belongs to the complex I 49 kDa subunit family.</text>
</comment>
<comment type="caution">
    <text evidence="12">The sequence shown here is derived from an EMBL/GenBank/DDBJ whole genome shotgun (WGS) entry which is preliminary data.</text>
</comment>
<dbReference type="AlphaFoldDB" id="A0A4R7B504"/>
<protein>
    <submittedName>
        <fullName evidence="12">NADH dehydrogenase subunit C</fullName>
    </submittedName>
</protein>
<dbReference type="Gene3D" id="1.10.645.10">
    <property type="entry name" value="Cytochrome-c3 Hydrogenase, chain B"/>
    <property type="match status" value="1"/>
</dbReference>
<dbReference type="InterPro" id="IPR029014">
    <property type="entry name" value="NiFe-Hase_large"/>
</dbReference>
<proteinExistence type="inferred from homology"/>
<dbReference type="GO" id="GO:0051539">
    <property type="term" value="F:4 iron, 4 sulfur cluster binding"/>
    <property type="evidence" value="ECO:0007669"/>
    <property type="project" value="UniProtKB-KW"/>
</dbReference>
<dbReference type="OrthoDB" id="9801496at2"/>
<keyword evidence="3" id="KW-0004">4Fe-4S</keyword>
<dbReference type="InterPro" id="IPR052197">
    <property type="entry name" value="ComplexI_49kDa-like"/>
</dbReference>
<reference evidence="12 13" key="1">
    <citation type="submission" date="2019-03" db="EMBL/GenBank/DDBJ databases">
        <title>Genomic Encyclopedia of Type Strains, Phase III (KMG-III): the genomes of soil and plant-associated and newly described type strains.</title>
        <authorList>
            <person name="Whitman W."/>
        </authorList>
    </citation>
    <scope>NUCLEOTIDE SEQUENCE [LARGE SCALE GENOMIC DNA]</scope>
    <source>
        <strain evidence="12 13">CECT 8976</strain>
    </source>
</reference>
<accession>A0A4R7B504</accession>
<dbReference type="Pfam" id="PF00374">
    <property type="entry name" value="NiFeSe_Hases"/>
    <property type="match status" value="1"/>
</dbReference>
<evidence type="ECO:0000259" key="10">
    <source>
        <dbReference type="Pfam" id="PF00329"/>
    </source>
</evidence>
<dbReference type="Pfam" id="PF00329">
    <property type="entry name" value="Complex1_30kDa"/>
    <property type="match status" value="1"/>
</dbReference>
<dbReference type="Pfam" id="PF00346">
    <property type="entry name" value="Complex1_49kDa"/>
    <property type="match status" value="2"/>
</dbReference>
<keyword evidence="9" id="KW-0460">Magnesium</keyword>
<feature type="binding site" evidence="9">
    <location>
        <position position="243"/>
    </location>
    <ligand>
        <name>Ni(2+)</name>
        <dbReference type="ChEBI" id="CHEBI:49786"/>
    </ligand>
</feature>
<keyword evidence="8" id="KW-0520">NAD</keyword>
<dbReference type="GO" id="GO:0016651">
    <property type="term" value="F:oxidoreductase activity, acting on NAD(P)H"/>
    <property type="evidence" value="ECO:0007669"/>
    <property type="project" value="InterPro"/>
</dbReference>
<dbReference type="PANTHER" id="PTHR43485">
    <property type="entry name" value="HYDROGENASE-4 COMPONENT G"/>
    <property type="match status" value="1"/>
</dbReference>
<dbReference type="SUPFAM" id="SSF56762">
    <property type="entry name" value="HydB/Nqo4-like"/>
    <property type="match status" value="1"/>
</dbReference>
<evidence type="ECO:0000259" key="11">
    <source>
        <dbReference type="Pfam" id="PF00346"/>
    </source>
</evidence>
<dbReference type="SUPFAM" id="SSF143243">
    <property type="entry name" value="Nqo5-like"/>
    <property type="match status" value="1"/>
</dbReference>
<dbReference type="InterPro" id="IPR001268">
    <property type="entry name" value="NADH_UbQ_OxRdtase_30kDa_su"/>
</dbReference>
<evidence type="ECO:0000313" key="12">
    <source>
        <dbReference type="EMBL" id="TDR79671.1"/>
    </source>
</evidence>
<feature type="binding site" evidence="9">
    <location>
        <position position="223"/>
    </location>
    <ligand>
        <name>Mg(2+)</name>
        <dbReference type="ChEBI" id="CHEBI:18420"/>
    </ligand>
</feature>
<dbReference type="InterPro" id="IPR014029">
    <property type="entry name" value="NADH_UbQ_OxRdtase_49kDa_CS"/>
</dbReference>
<dbReference type="Gene3D" id="3.30.460.80">
    <property type="entry name" value="NADH:ubiquinone oxidoreductase, 30kDa subunit"/>
    <property type="match status" value="1"/>
</dbReference>
<evidence type="ECO:0000256" key="6">
    <source>
        <dbReference type="ARBA" id="ARBA00023004"/>
    </source>
</evidence>
<gene>
    <name evidence="12" type="ORF">DFP86_10734</name>
</gene>
<feature type="domain" description="NADH:ubiquinone oxidoreductase 30kDa subunit" evidence="10">
    <location>
        <begin position="39"/>
        <end position="155"/>
    </location>
</feature>
<dbReference type="InterPro" id="IPR037232">
    <property type="entry name" value="NADH_quin_OxRdtase_su_C/D-like"/>
</dbReference>
<dbReference type="EMBL" id="SNZP01000007">
    <property type="protein sequence ID" value="TDR79671.1"/>
    <property type="molecule type" value="Genomic_DNA"/>
</dbReference>
<dbReference type="FunFam" id="1.10.645.10:FF:000004">
    <property type="entry name" value="Hydrogenase 3, large subunit"/>
    <property type="match status" value="1"/>
</dbReference>
<evidence type="ECO:0000256" key="1">
    <source>
        <dbReference type="ARBA" id="ARBA00001966"/>
    </source>
</evidence>
<comment type="cofactor">
    <cofactor evidence="9">
        <name>Ni(2+)</name>
        <dbReference type="ChEBI" id="CHEBI:49786"/>
    </cofactor>
</comment>
<dbReference type="PROSITE" id="PS00535">
    <property type="entry name" value="COMPLEX1_49K"/>
    <property type="match status" value="1"/>
</dbReference>
<evidence type="ECO:0000256" key="8">
    <source>
        <dbReference type="ARBA" id="ARBA00023027"/>
    </source>
</evidence>
<dbReference type="GO" id="GO:0048038">
    <property type="term" value="F:quinone binding"/>
    <property type="evidence" value="ECO:0007669"/>
    <property type="project" value="InterPro"/>
</dbReference>
<evidence type="ECO:0000256" key="2">
    <source>
        <dbReference type="ARBA" id="ARBA00005769"/>
    </source>
</evidence>
<comment type="cofactor">
    <cofactor evidence="1">
        <name>[4Fe-4S] cluster</name>
        <dbReference type="ChEBI" id="CHEBI:49883"/>
    </cofactor>
</comment>
<keyword evidence="4 9" id="KW-0479">Metal-binding</keyword>
<dbReference type="GO" id="GO:0016151">
    <property type="term" value="F:nickel cation binding"/>
    <property type="evidence" value="ECO:0007669"/>
    <property type="project" value="InterPro"/>
</dbReference>
<dbReference type="InterPro" id="IPR001135">
    <property type="entry name" value="NADH_Q_OxRdtase_suD"/>
</dbReference>
<dbReference type="InterPro" id="IPR001501">
    <property type="entry name" value="Ni-dep_hyd_lsu"/>
</dbReference>
<feature type="binding site" evidence="9">
    <location>
        <position position="536"/>
    </location>
    <ligand>
        <name>Fe cation</name>
        <dbReference type="ChEBI" id="CHEBI:24875"/>
    </ligand>
</feature>
<name>A0A4R7B504_9NEIS</name>
<feature type="binding site" evidence="9">
    <location>
        <position position="246"/>
    </location>
    <ligand>
        <name>Fe cation</name>
        <dbReference type="ChEBI" id="CHEBI:24875"/>
    </ligand>
</feature>
<keyword evidence="13" id="KW-1185">Reference proteome</keyword>
<dbReference type="RefSeq" id="WP_133680595.1">
    <property type="nucleotide sequence ID" value="NZ_SNZP01000007.1"/>
</dbReference>
<keyword evidence="7" id="KW-0411">Iron-sulfur</keyword>
<keyword evidence="6 9" id="KW-0408">Iron</keyword>
<feature type="binding site" evidence="9">
    <location>
        <position position="533"/>
    </location>
    <ligand>
        <name>Ni(2+)</name>
        <dbReference type="ChEBI" id="CHEBI:49786"/>
    </ligand>
</feature>
<dbReference type="Proteomes" id="UP000295611">
    <property type="component" value="Unassembled WGS sequence"/>
</dbReference>
<feature type="domain" description="NADH-quinone oxidoreductase subunit D" evidence="11">
    <location>
        <begin position="468"/>
        <end position="539"/>
    </location>
</feature>
<dbReference type="GO" id="GO:0008137">
    <property type="term" value="F:NADH dehydrogenase (ubiquinone) activity"/>
    <property type="evidence" value="ECO:0007669"/>
    <property type="project" value="InterPro"/>
</dbReference>
<comment type="cofactor">
    <cofactor evidence="9">
        <name>Fe cation</name>
        <dbReference type="ChEBI" id="CHEBI:24875"/>
    </cofactor>
</comment>
<evidence type="ECO:0000256" key="3">
    <source>
        <dbReference type="ARBA" id="ARBA00022485"/>
    </source>
</evidence>
<evidence type="ECO:0000256" key="4">
    <source>
        <dbReference type="ARBA" id="ARBA00022723"/>
    </source>
</evidence>
<dbReference type="GO" id="GO:0051287">
    <property type="term" value="F:NAD binding"/>
    <property type="evidence" value="ECO:0007669"/>
    <property type="project" value="InterPro"/>
</dbReference>